<dbReference type="EMBL" id="CZQC01000046">
    <property type="protein sequence ID" value="CUS41566.1"/>
    <property type="molecule type" value="Genomic_DNA"/>
</dbReference>
<accession>A0A161JZV9</accession>
<evidence type="ECO:0000313" key="1">
    <source>
        <dbReference type="EMBL" id="CUS41566.1"/>
    </source>
</evidence>
<proteinExistence type="predicted"/>
<name>A0A161JZV9_9ZZZZ</name>
<sequence length="68" mass="7674">MYLWDDVLRHGRQGIIFKDTLESSPLSTFGQLASAFERGVAVFNYAVETELENCKITDDNSEEESAND</sequence>
<dbReference type="AlphaFoldDB" id="A0A161JZV9"/>
<gene>
    <name evidence="1" type="ORF">MGWOODY_Tha2556</name>
</gene>
<protein>
    <submittedName>
        <fullName evidence="1">Uncharacterized protein</fullName>
    </submittedName>
</protein>
<reference evidence="1" key="1">
    <citation type="submission" date="2015-10" db="EMBL/GenBank/DDBJ databases">
        <authorList>
            <person name="Gilbert D.G."/>
        </authorList>
    </citation>
    <scope>NUCLEOTIDE SEQUENCE</scope>
</reference>
<organism evidence="1">
    <name type="scientific">hydrothermal vent metagenome</name>
    <dbReference type="NCBI Taxonomy" id="652676"/>
    <lineage>
        <taxon>unclassified sequences</taxon>
        <taxon>metagenomes</taxon>
        <taxon>ecological metagenomes</taxon>
    </lineage>
</organism>